<reference evidence="3" key="2">
    <citation type="journal article" date="2012" name="PLoS ONE">
        <title>A Deeply Branching Thermophilic Bacterium with an Ancient Acetyl-CoA Pathway Dominates a Subsurface Ecosystem.</title>
        <authorList>
            <person name="Takami H."/>
            <person name="Noguchi H."/>
            <person name="Takaki Y."/>
            <person name="Uchiyama I."/>
            <person name="Toyoda A."/>
            <person name="Nishi S."/>
            <person name="Chee G.-J."/>
            <person name="Arai W."/>
            <person name="Nunoura T."/>
            <person name="Itoh T."/>
            <person name="Hattori M."/>
            <person name="Takai K."/>
        </authorList>
    </citation>
    <scope>NUCLEOTIDE SEQUENCE</scope>
</reference>
<protein>
    <submittedName>
        <fullName evidence="3">Uncharacterized protein</fullName>
    </submittedName>
</protein>
<evidence type="ECO:0000259" key="1">
    <source>
        <dbReference type="Pfam" id="PF13320"/>
    </source>
</evidence>
<organism evidence="3">
    <name type="scientific">uncultured prokaryote</name>
    <dbReference type="NCBI Taxonomy" id="198431"/>
    <lineage>
        <taxon>unclassified sequences</taxon>
        <taxon>environmental samples</taxon>
    </lineage>
</organism>
<accession>H5S9H5</accession>
<dbReference type="EMBL" id="AP011640">
    <property type="protein sequence ID" value="BAL52811.1"/>
    <property type="molecule type" value="Genomic_DNA"/>
</dbReference>
<feature type="domain" description="Glycoside hydrolase 123 catalytic" evidence="1">
    <location>
        <begin position="702"/>
        <end position="930"/>
    </location>
</feature>
<name>H5S9H5_9ZZZZ</name>
<gene>
    <name evidence="3" type="ORF">HGMM_F03C06C16</name>
</gene>
<dbReference type="AlphaFoldDB" id="H5S9H5"/>
<dbReference type="InterPro" id="IPR025150">
    <property type="entry name" value="GH123_cat"/>
</dbReference>
<proteinExistence type="predicted"/>
<dbReference type="Gene3D" id="2.60.120.260">
    <property type="entry name" value="Galactose-binding domain-like"/>
    <property type="match status" value="1"/>
</dbReference>
<dbReference type="InterPro" id="IPR053850">
    <property type="entry name" value="Glyco_hydro_123_N_2"/>
</dbReference>
<sequence>MIGVAVVFFALGLAQIEPPPPADWQPGEGQTFTQHEVFLEARSAELPGQSPTIIRTDRIVLGVRGTGNDMSWWRNTRLKLQPNSTYAVECWLKGTGSGVCALIGTNSVNRDIPPPREWSRKQFIFRTPADTRDTFLRVGQWHWNGEILFDRIQLIPVQVVHAVLGDGEQIQNGRYQFRSRYEQTLSNAQPLLQRFTALFNTNRWVITRNQEVVYRHQAGAYPMQEATLRLNVPFEQNGSLTILAQREGESDWRVVGQISGRGEHSLPLPSELFPARALFVRLLGQSEGTIQIDRYELEATLQGAERASITGKSLVLFPGVQSRALNISDLRLEQDARGRWQLVGLAINTSQQALSVQPFVGKTTEPVRALPPSKPTPVRFTLPPFGLEETPVELGLRHERGRTLWSVKLTLPASILSAAHYGYRIAGTPASLGVWWCEWGWKVGRERPLPETTMHTVTLSAARGEYEPVQIVLRPQRNTTLRQVEISDLTQGKHRLPAKHITLREVAYVRVAHPTDWLGEPGDYPDPLPPLKTPLRLQAERNQPLWLTVYVPYGTPAGKYTGTIRLHTDHGVAQVPLMLTVYDFDLPRTPTLRSGFGIDARRIEQYHRVQSEQDKRALWDRYMRNFREHRLAPYNFYAYDHYEVRFEGEGANKRVVLDFTRFDRAAQRYLDEFGFNAFVLPIHGLPSGRHPNYSPGVFGGFREGTPEYERLWSDYLRQLTTHLRERGWLKKAYVYWFDEPEEADYPFVKRVNERLKQVAPDLTRMLTEQPEEPLIGAVDLWCPLTAFVSPEAIQARCQAGEEIWWYVCTGPRAPYATLFIDHPGTEMRVWLWQTWQYGVQGILIWQTTWWHNEFAYPDRLQDPWQDPMSYVWDANLKPGTRLFWGNGDGRLLYPPRRDPNRATDPLIDDPIPSIRWECLRDGAEDYEYFVLLQRLCEQREQQGDKSALIAQARAMLQVPPEVSKNLTEFTRDPRPLLRHRDRIARMIERLAKGK</sequence>
<dbReference type="Pfam" id="PF22680">
    <property type="entry name" value="Glyco_hydro_123_N_2"/>
    <property type="match status" value="1"/>
</dbReference>
<feature type="domain" description="Glycoside hydrolase 123 N-terminal" evidence="2">
    <location>
        <begin position="447"/>
        <end position="567"/>
    </location>
</feature>
<evidence type="ECO:0000259" key="2">
    <source>
        <dbReference type="Pfam" id="PF22680"/>
    </source>
</evidence>
<reference evidence="3" key="1">
    <citation type="journal article" date="2005" name="Environ. Microbiol.">
        <title>Genetic and functional properties of uncultivated thermophilic crenarchaeotes from a subsurface gold mine as revealed by analysis of genome fragments.</title>
        <authorList>
            <person name="Nunoura T."/>
            <person name="Hirayama H."/>
            <person name="Takami H."/>
            <person name="Oida H."/>
            <person name="Nishi S."/>
            <person name="Shimamura S."/>
            <person name="Suzuki Y."/>
            <person name="Inagaki F."/>
            <person name="Takai K."/>
            <person name="Nealson K.H."/>
            <person name="Horikoshi K."/>
        </authorList>
    </citation>
    <scope>NUCLEOTIDE SEQUENCE</scope>
</reference>
<evidence type="ECO:0000313" key="3">
    <source>
        <dbReference type="EMBL" id="BAL52811.1"/>
    </source>
</evidence>
<dbReference type="Pfam" id="PF13320">
    <property type="entry name" value="GH123_cat"/>
    <property type="match status" value="1"/>
</dbReference>